<proteinExistence type="predicted"/>
<dbReference type="RefSeq" id="WP_185125601.1">
    <property type="nucleotide sequence ID" value="NZ_CAJEWD010000007.1"/>
</dbReference>
<dbReference type="Proteomes" id="UP000589351">
    <property type="component" value="Unassembled WGS sequence"/>
</dbReference>
<feature type="transmembrane region" description="Helical" evidence="1">
    <location>
        <begin position="201"/>
        <end position="224"/>
    </location>
</feature>
<dbReference type="InterPro" id="IPR011397">
    <property type="entry name" value="YhfC"/>
</dbReference>
<comment type="caution">
    <text evidence="2">The sequence shown here is derived from an EMBL/GenBank/DDBJ whole genome shotgun (WGS) entry which is preliminary data.</text>
</comment>
<evidence type="ECO:0000313" key="3">
    <source>
        <dbReference type="Proteomes" id="UP000589351"/>
    </source>
</evidence>
<feature type="transmembrane region" description="Helical" evidence="1">
    <location>
        <begin position="80"/>
        <end position="101"/>
    </location>
</feature>
<feature type="transmembrane region" description="Helical" evidence="1">
    <location>
        <begin position="35"/>
        <end position="60"/>
    </location>
</feature>
<feature type="transmembrane region" description="Helical" evidence="1">
    <location>
        <begin position="230"/>
        <end position="249"/>
    </location>
</feature>
<keyword evidence="1" id="KW-0472">Membrane</keyword>
<dbReference type="AlphaFoldDB" id="A0A6V7RI87"/>
<keyword evidence="1" id="KW-0812">Transmembrane</keyword>
<feature type="transmembrane region" description="Helical" evidence="1">
    <location>
        <begin position="166"/>
        <end position="194"/>
    </location>
</feature>
<feature type="transmembrane region" description="Helical" evidence="1">
    <location>
        <begin position="6"/>
        <end position="28"/>
    </location>
</feature>
<feature type="transmembrane region" description="Helical" evidence="1">
    <location>
        <begin position="122"/>
        <end position="143"/>
    </location>
</feature>
<evidence type="ECO:0000313" key="2">
    <source>
        <dbReference type="EMBL" id="CAD2076914.1"/>
    </source>
</evidence>
<keyword evidence="3" id="KW-1185">Reference proteome</keyword>
<reference evidence="2 3" key="1">
    <citation type="submission" date="2020-07" db="EMBL/GenBank/DDBJ databases">
        <authorList>
            <person name="Criscuolo A."/>
        </authorList>
    </citation>
    <scope>NUCLEOTIDE SEQUENCE [LARGE SCALE GENOMIC DNA]</scope>
    <source>
        <strain evidence="2">CIP111649</strain>
    </source>
</reference>
<evidence type="ECO:0000256" key="1">
    <source>
        <dbReference type="SAM" id="Phobius"/>
    </source>
</evidence>
<name>A0A6V7RI87_9STAP</name>
<dbReference type="PIRSF" id="PIRSF033101">
    <property type="entry name" value="UCP033101"/>
    <property type="match status" value="1"/>
</dbReference>
<accession>A0A6V7RI87</accession>
<gene>
    <name evidence="2" type="ORF">JEODO184_01071</name>
</gene>
<dbReference type="EMBL" id="CAJEWD010000007">
    <property type="protein sequence ID" value="CAD2076914.1"/>
    <property type="molecule type" value="Genomic_DNA"/>
</dbReference>
<sequence>MIANSQILMMAITGIISLLLPFIFIVILKRKYKIYWLPMLVGAAIFLVFALILEQILHMIVLKPSVDGQIELLNQSPWLYVLYGVLAAGIFEETGRLLAFYSMKRKYKDVGTAVSYGIGHGGFEAIVVVGLGMVNAIILSFMINSSSPVLNDLPIDMDQLVSDQAWYMYLLAIFERIIAMTLHIALSVLVFYAVMKKGKIYYYFLAIILHALANTSAAMMQAGLLDNISLMYASLIIMTLVTVFLSRMVSLNQENII</sequence>
<organism evidence="2 3">
    <name type="scientific">Jeotgalicoccus meleagridis</name>
    <dbReference type="NCBI Taxonomy" id="2759181"/>
    <lineage>
        <taxon>Bacteria</taxon>
        <taxon>Bacillati</taxon>
        <taxon>Bacillota</taxon>
        <taxon>Bacilli</taxon>
        <taxon>Bacillales</taxon>
        <taxon>Staphylococcaceae</taxon>
        <taxon>Jeotgalicoccus</taxon>
    </lineage>
</organism>
<keyword evidence="1" id="KW-1133">Transmembrane helix</keyword>
<dbReference type="Pfam" id="PF10086">
    <property type="entry name" value="YhfC"/>
    <property type="match status" value="1"/>
</dbReference>
<protein>
    <recommendedName>
        <fullName evidence="4">YhfC family intramembrane metalloprotease</fullName>
    </recommendedName>
</protein>
<evidence type="ECO:0008006" key="4">
    <source>
        <dbReference type="Google" id="ProtNLM"/>
    </source>
</evidence>